<dbReference type="CDD" id="cd14275">
    <property type="entry name" value="UBA_EF-Ts"/>
    <property type="match status" value="1"/>
</dbReference>
<comment type="similarity">
    <text evidence="1 5 6">Belongs to the EF-Ts family.</text>
</comment>
<dbReference type="RefSeq" id="WP_067079835.1">
    <property type="nucleotide sequence ID" value="NZ_LRFG02000001.1"/>
</dbReference>
<evidence type="ECO:0000256" key="1">
    <source>
        <dbReference type="ARBA" id="ARBA00005532"/>
    </source>
</evidence>
<sequence length="287" mass="30898">MAITASMVKELRERTGLPMMECKKALTEADGDIEKAIEDLRKASGLKAAKKAGRTAADGVVAAKVADDASYGVLVEVNSETDFVARDDNFKAFVEKVVEKAFAERQEDVAALMEGELENAREALVQKIGENIGVRRIQVVEAPVVGSYVHSNSRIASLVALSGGEAEVARDVAMHIAAVNPQVNKPEDMPADVLEKEKEIIKAQPDMEGKPAEIVEKMMGGRIKKFLKENSLVEQPFVKNPDVTVGKLVKDGGADVVSFVRFEVGEGIEKEDVDFAAEVAAQVKSSS</sequence>
<dbReference type="NCBIfam" id="TIGR00116">
    <property type="entry name" value="tsf"/>
    <property type="match status" value="1"/>
</dbReference>
<dbReference type="SUPFAM" id="SSF54713">
    <property type="entry name" value="Elongation factor Ts (EF-Ts), dimerisation domain"/>
    <property type="match status" value="2"/>
</dbReference>
<evidence type="ECO:0000313" key="9">
    <source>
        <dbReference type="EMBL" id="PCO06401.1"/>
    </source>
</evidence>
<dbReference type="InterPro" id="IPR014039">
    <property type="entry name" value="Transl_elong_EFTs/EF1B_dimer"/>
</dbReference>
<feature type="region of interest" description="Involved in Mg(2+) ion dislocation from EF-Tu" evidence="5">
    <location>
        <begin position="81"/>
        <end position="84"/>
    </location>
</feature>
<keyword evidence="3 5" id="KW-0251">Elongation factor</keyword>
<name>A0ABX4I234_9GAMM</name>
<evidence type="ECO:0000256" key="4">
    <source>
        <dbReference type="ARBA" id="ARBA00022917"/>
    </source>
</evidence>
<proteinExistence type="inferred from homology"/>
<evidence type="ECO:0000313" key="10">
    <source>
        <dbReference type="Proteomes" id="UP000218427"/>
    </source>
</evidence>
<reference evidence="9" key="1">
    <citation type="submission" date="2017-08" db="EMBL/GenBank/DDBJ databases">
        <title>Microbulbifer marisrubri sp. nov., a halophilic alphaproteobacterium isolated from marine sediment of the Yellow Sea, China.</title>
        <authorList>
            <person name="Zhang G."/>
            <person name="Xiong Q."/>
        </authorList>
    </citation>
    <scope>NUCLEOTIDE SEQUENCE [LARGE SCALE GENOMIC DNA]</scope>
    <source>
        <strain evidence="9">WRN-8</strain>
    </source>
</reference>
<dbReference type="InterPro" id="IPR036402">
    <property type="entry name" value="EF-Ts_dimer_sf"/>
</dbReference>
<evidence type="ECO:0000256" key="3">
    <source>
        <dbReference type="ARBA" id="ARBA00022768"/>
    </source>
</evidence>
<keyword evidence="5" id="KW-0963">Cytoplasm</keyword>
<dbReference type="EMBL" id="LRFG02000001">
    <property type="protein sequence ID" value="PCO06401.1"/>
    <property type="molecule type" value="Genomic_DNA"/>
</dbReference>
<dbReference type="PROSITE" id="PS01127">
    <property type="entry name" value="EF_TS_2"/>
    <property type="match status" value="1"/>
</dbReference>
<dbReference type="SUPFAM" id="SSF46934">
    <property type="entry name" value="UBA-like"/>
    <property type="match status" value="1"/>
</dbReference>
<comment type="function">
    <text evidence="5 6">Associates with the EF-Tu.GDP complex and induces the exchange of GDP to GTP. It remains bound to the aminoacyl-tRNA.EF-Tu.GTP complex up to the GTP hydrolysis stage on the ribosome.</text>
</comment>
<keyword evidence="10" id="KW-1185">Reference proteome</keyword>
<dbReference type="Gene3D" id="1.10.286.20">
    <property type="match status" value="1"/>
</dbReference>
<dbReference type="Gene3D" id="1.10.8.10">
    <property type="entry name" value="DNA helicase RuvA subunit, C-terminal domain"/>
    <property type="match status" value="1"/>
</dbReference>
<protein>
    <recommendedName>
        <fullName evidence="2 5">Elongation factor Ts</fullName>
        <shortName evidence="5">EF-Ts</shortName>
    </recommendedName>
</protein>
<dbReference type="HAMAP" id="MF_00050">
    <property type="entry name" value="EF_Ts"/>
    <property type="match status" value="1"/>
</dbReference>
<dbReference type="PANTHER" id="PTHR11741">
    <property type="entry name" value="ELONGATION FACTOR TS"/>
    <property type="match status" value="1"/>
</dbReference>
<evidence type="ECO:0000256" key="2">
    <source>
        <dbReference type="ARBA" id="ARBA00016956"/>
    </source>
</evidence>
<organism evidence="9 10">
    <name type="scientific">Microbulbifer flavimaris</name>
    <dbReference type="NCBI Taxonomy" id="1781068"/>
    <lineage>
        <taxon>Bacteria</taxon>
        <taxon>Pseudomonadati</taxon>
        <taxon>Pseudomonadota</taxon>
        <taxon>Gammaproteobacteria</taxon>
        <taxon>Cellvibrionales</taxon>
        <taxon>Microbulbiferaceae</taxon>
        <taxon>Microbulbifer</taxon>
    </lineage>
</organism>
<keyword evidence="4 5" id="KW-0648">Protein biosynthesis</keyword>
<feature type="domain" description="Translation elongation factor EFTs/EF1B dimerisation" evidence="8">
    <location>
        <begin position="72"/>
        <end position="266"/>
    </location>
</feature>
<comment type="subcellular location">
    <subcellularLocation>
        <location evidence="5 7">Cytoplasm</location>
    </subcellularLocation>
</comment>
<evidence type="ECO:0000256" key="6">
    <source>
        <dbReference type="RuleBase" id="RU000642"/>
    </source>
</evidence>
<dbReference type="InterPro" id="IPR009060">
    <property type="entry name" value="UBA-like_sf"/>
</dbReference>
<evidence type="ECO:0000259" key="8">
    <source>
        <dbReference type="Pfam" id="PF00889"/>
    </source>
</evidence>
<dbReference type="Pfam" id="PF00889">
    <property type="entry name" value="EF_TS"/>
    <property type="match status" value="1"/>
</dbReference>
<gene>
    <name evidence="5" type="primary">tsf</name>
    <name evidence="9" type="ORF">AWR36_001025</name>
</gene>
<dbReference type="InterPro" id="IPR018101">
    <property type="entry name" value="Transl_elong_Ts_CS"/>
</dbReference>
<evidence type="ECO:0000256" key="7">
    <source>
        <dbReference type="RuleBase" id="RU000643"/>
    </source>
</evidence>
<dbReference type="Gene3D" id="3.30.479.20">
    <property type="entry name" value="Elongation factor Ts, dimerisation domain"/>
    <property type="match status" value="2"/>
</dbReference>
<comment type="caution">
    <text evidence="9">The sequence shown here is derived from an EMBL/GenBank/DDBJ whole genome shotgun (WGS) entry which is preliminary data.</text>
</comment>
<evidence type="ECO:0000256" key="5">
    <source>
        <dbReference type="HAMAP-Rule" id="MF_00050"/>
    </source>
</evidence>
<dbReference type="GO" id="GO:0003746">
    <property type="term" value="F:translation elongation factor activity"/>
    <property type="evidence" value="ECO:0007669"/>
    <property type="project" value="UniProtKB-KW"/>
</dbReference>
<dbReference type="PANTHER" id="PTHR11741:SF0">
    <property type="entry name" value="ELONGATION FACTOR TS, MITOCHONDRIAL"/>
    <property type="match status" value="1"/>
</dbReference>
<accession>A0ABX4I234</accession>
<dbReference type="Proteomes" id="UP000218427">
    <property type="component" value="Unassembled WGS sequence"/>
</dbReference>
<dbReference type="InterPro" id="IPR001816">
    <property type="entry name" value="Transl_elong_EFTs/EF1B"/>
</dbReference>